<dbReference type="RefSeq" id="WP_395437844.1">
    <property type="nucleotide sequence ID" value="NZ_JBAWKC010000002.1"/>
</dbReference>
<sequence>MLIKSRLLVLIIFLFCNFHVIAKDYYVHPKLGSDSNNGLTKESAFKTLSQVSKIKLQPGDTVLLASNQLFESGISLINQSGTKNNPIIITTISWDASETILPAIIDFKGETHGILLEDCSFIKVSNLKLTANGFNNPSILQKMRCGILVKKTSSTNMQHIVIENITINDIYYENYGFVRGENEVKTANGTQKYGWGIRVINDTNSLIDDIKILSCSISNVSHTGIKLTGNEKNISNIEISNNTIQKTGGPGIQMSGVENVYVSNNTVSHSGSHDDSRKWGRGSGLWTWGSSKVLIEKNKFLYANGPGDSAGAHIDFNCDNIVLQYNISAYNAGGFCEILGNNYNCSYRYNISVNDGHRVKGIDGAFQEGKILWLSGYQGTKKKRKGPVNSYIYNNTIYCDSSIVAKIAIDNTSRGILIANNIFYLEGDSKAVLGDQYKPDSASGDSAKNVFFKNNLFLKKENWPKNTGLMDVAPIIGNPEFRNKGGIEAKDYTPENFNLVHYKGINIDLLPQDTSGLLQSLKLEKDILGNLIGVNPSLGAIEPVTGND</sequence>
<evidence type="ECO:0000259" key="1">
    <source>
        <dbReference type="Pfam" id="PF13229"/>
    </source>
</evidence>
<dbReference type="Proteomes" id="UP001610104">
    <property type="component" value="Unassembled WGS sequence"/>
</dbReference>
<reference evidence="2 3" key="1">
    <citation type="submission" date="2024-02" db="EMBL/GenBank/DDBJ databases">
        <title>A Gaetbulibacter species isolated from tidal flats and genomic insights of their niches.</title>
        <authorList>
            <person name="Ye Y."/>
        </authorList>
    </citation>
    <scope>NUCLEOTIDE SEQUENCE [LARGE SCALE GENOMIC DNA]</scope>
    <source>
        <strain evidence="2 3">KEM-8</strain>
    </source>
</reference>
<dbReference type="Gene3D" id="2.160.20.10">
    <property type="entry name" value="Single-stranded right-handed beta-helix, Pectin lyase-like"/>
    <property type="match status" value="1"/>
</dbReference>
<dbReference type="SUPFAM" id="SSF51126">
    <property type="entry name" value="Pectin lyase-like"/>
    <property type="match status" value="2"/>
</dbReference>
<dbReference type="InterPro" id="IPR006626">
    <property type="entry name" value="PbH1"/>
</dbReference>
<keyword evidence="3" id="KW-1185">Reference proteome</keyword>
<evidence type="ECO:0000313" key="2">
    <source>
        <dbReference type="EMBL" id="MFH6768593.1"/>
    </source>
</evidence>
<feature type="domain" description="Right handed beta helix" evidence="1">
    <location>
        <begin position="196"/>
        <end position="351"/>
    </location>
</feature>
<dbReference type="InterPro" id="IPR012334">
    <property type="entry name" value="Pectin_lyas_fold"/>
</dbReference>
<protein>
    <submittedName>
        <fullName evidence="2">Right-handed parallel beta-helix repeat-containing protein</fullName>
    </submittedName>
</protein>
<comment type="caution">
    <text evidence="2">The sequence shown here is derived from an EMBL/GenBank/DDBJ whole genome shotgun (WGS) entry which is preliminary data.</text>
</comment>
<dbReference type="Pfam" id="PF13229">
    <property type="entry name" value="Beta_helix"/>
    <property type="match status" value="1"/>
</dbReference>
<gene>
    <name evidence="2" type="ORF">V8G56_07600</name>
</gene>
<proteinExistence type="predicted"/>
<dbReference type="SMART" id="SM00710">
    <property type="entry name" value="PbH1"/>
    <property type="match status" value="5"/>
</dbReference>
<name>A0ABW7MQG6_9FLAO</name>
<accession>A0ABW7MQG6</accession>
<evidence type="ECO:0000313" key="3">
    <source>
        <dbReference type="Proteomes" id="UP001610104"/>
    </source>
</evidence>
<organism evidence="2 3">
    <name type="scientific">Gaetbulibacter aquiaggeris</name>
    <dbReference type="NCBI Taxonomy" id="1735373"/>
    <lineage>
        <taxon>Bacteria</taxon>
        <taxon>Pseudomonadati</taxon>
        <taxon>Bacteroidota</taxon>
        <taxon>Flavobacteriia</taxon>
        <taxon>Flavobacteriales</taxon>
        <taxon>Flavobacteriaceae</taxon>
        <taxon>Gaetbulibacter</taxon>
    </lineage>
</organism>
<dbReference type="InterPro" id="IPR039448">
    <property type="entry name" value="Beta_helix"/>
</dbReference>
<dbReference type="EMBL" id="JBAWKC010000002">
    <property type="protein sequence ID" value="MFH6768593.1"/>
    <property type="molecule type" value="Genomic_DNA"/>
</dbReference>
<dbReference type="InterPro" id="IPR011050">
    <property type="entry name" value="Pectin_lyase_fold/virulence"/>
</dbReference>